<protein>
    <recommendedName>
        <fullName evidence="1">DUF5107 domain-containing protein</fullName>
    </recommendedName>
</protein>
<feature type="non-terminal residue" evidence="2">
    <location>
        <position position="171"/>
    </location>
</feature>
<evidence type="ECO:0000313" key="2">
    <source>
        <dbReference type="EMBL" id="SVE15464.1"/>
    </source>
</evidence>
<accession>A0A383B6F6</accession>
<organism evidence="2">
    <name type="scientific">marine metagenome</name>
    <dbReference type="NCBI Taxonomy" id="408172"/>
    <lineage>
        <taxon>unclassified sequences</taxon>
        <taxon>metagenomes</taxon>
        <taxon>ecological metagenomes</taxon>
    </lineage>
</organism>
<feature type="domain" description="DUF5107" evidence="1">
    <location>
        <begin position="54"/>
        <end position="171"/>
    </location>
</feature>
<gene>
    <name evidence="2" type="ORF">METZ01_LOCUS468318</name>
</gene>
<dbReference type="AlphaFoldDB" id="A0A383B6F6"/>
<evidence type="ECO:0000259" key="1">
    <source>
        <dbReference type="Pfam" id="PF17128"/>
    </source>
</evidence>
<sequence>MKQIKINFQIIALLSALIVGCDKMDVSISEEMKSIKTYPFSDPNPIPMLVKDSRLYPYHSFDSYSHEGKSQEWTVLILENPFIEVTVLPEVGGKVWGAIDKSNGEEFIYRNEVIKFRNIALRGPWTSGGIEFNFGVIGHTPSTATPIDYTTRTNLDGSVSVFVGAMDLPSR</sequence>
<name>A0A383B6F6_9ZZZZ</name>
<dbReference type="InterPro" id="IPR033396">
    <property type="entry name" value="DUF5107"/>
</dbReference>
<reference evidence="2" key="1">
    <citation type="submission" date="2018-05" db="EMBL/GenBank/DDBJ databases">
        <authorList>
            <person name="Lanie J.A."/>
            <person name="Ng W.-L."/>
            <person name="Kazmierczak K.M."/>
            <person name="Andrzejewski T.M."/>
            <person name="Davidsen T.M."/>
            <person name="Wayne K.J."/>
            <person name="Tettelin H."/>
            <person name="Glass J.I."/>
            <person name="Rusch D."/>
            <person name="Podicherti R."/>
            <person name="Tsui H.-C.T."/>
            <person name="Winkler M.E."/>
        </authorList>
    </citation>
    <scope>NUCLEOTIDE SEQUENCE</scope>
</reference>
<dbReference type="PROSITE" id="PS51257">
    <property type="entry name" value="PROKAR_LIPOPROTEIN"/>
    <property type="match status" value="1"/>
</dbReference>
<dbReference type="Pfam" id="PF17128">
    <property type="entry name" value="DUF5107"/>
    <property type="match status" value="1"/>
</dbReference>
<proteinExistence type="predicted"/>
<dbReference type="EMBL" id="UINC01197800">
    <property type="protein sequence ID" value="SVE15464.1"/>
    <property type="molecule type" value="Genomic_DNA"/>
</dbReference>